<feature type="compositionally biased region" description="Low complexity" evidence="4">
    <location>
        <begin position="228"/>
        <end position="238"/>
    </location>
</feature>
<dbReference type="PROSITE" id="PS50035">
    <property type="entry name" value="PLD"/>
    <property type="match status" value="1"/>
</dbReference>
<dbReference type="InterPro" id="IPR010347">
    <property type="entry name" value="Tdp1"/>
</dbReference>
<sequence>MSAGSVGGWQAADFNGSDDEEEALRVAIALSLGEDPGNSKTTSASNRRGTTGAPGETIDLTQDEDDYDDSKDGRDHEQTRPRRTPHTEDKNDTNPAPSIPLSPIQPIAPAPESSGVPSTNLSALLGLDRKKMEAERLARLNKRKASELSPPAAGSGGASRPPQRSRVTSPSRSKVVPVTAGGTEGPQRKALELRVGASIESAAPTIDIVSSSSTVPPPSSTLGPHQGTSTHSSSSSTTPPFPQGVVKKTWAYKQPRRGDDIKIEEVLQKDKLQLAVISSWQWDDEWMVSKININRTKLILVAYARDEAQREAMRDSVPRDRIRFCFPPMSNGGMGVMHSKLMLLKYEAYMRIVVPTANFVPYDWGEMGGTMENMVFIIDLPKFETAEQRETQVLPSFGEDLLYFLQAKGLDEKLISSLRNYDFSETSRYGFVHSIAGTHSAEDAWKRTGYCGLGRIVDALGLGTRDLIEVDYVCASIGAVNESLLTSLYFACQGDSGLKEYEARVSGRKGTSSRDEVGSVQDHARVYFPSQATVEESLGGIMGAGTICFQSKWWKAATFPHKVLRDCRSVRTGMVMHTKVIFVRPSTAEGKARGFAYVGSANLSESAWGRLVKDRSSGKPKLTCRNWECGVIISTSDSAVEATGETREAFGMFDGLVPIPMKIPGGRLEVGSQDTARIPWFSRES</sequence>
<dbReference type="GO" id="GO:0003690">
    <property type="term" value="F:double-stranded DNA binding"/>
    <property type="evidence" value="ECO:0007669"/>
    <property type="project" value="TreeGrafter"/>
</dbReference>
<feature type="binding site" evidence="2">
    <location>
        <position position="579"/>
    </location>
    <ligand>
        <name>substrate</name>
    </ligand>
</feature>
<dbReference type="Pfam" id="PF06087">
    <property type="entry name" value="Tyr-DNA_phospho"/>
    <property type="match status" value="1"/>
</dbReference>
<gene>
    <name evidence="6" type="ORF">QBC35DRAFT_254242</name>
</gene>
<reference evidence="6" key="1">
    <citation type="journal article" date="2023" name="Mol. Phylogenet. Evol.">
        <title>Genome-scale phylogeny and comparative genomics of the fungal order Sordariales.</title>
        <authorList>
            <person name="Hensen N."/>
            <person name="Bonometti L."/>
            <person name="Westerberg I."/>
            <person name="Brannstrom I.O."/>
            <person name="Guillou S."/>
            <person name="Cros-Aarteil S."/>
            <person name="Calhoun S."/>
            <person name="Haridas S."/>
            <person name="Kuo A."/>
            <person name="Mondo S."/>
            <person name="Pangilinan J."/>
            <person name="Riley R."/>
            <person name="LaButti K."/>
            <person name="Andreopoulos B."/>
            <person name="Lipzen A."/>
            <person name="Chen C."/>
            <person name="Yan M."/>
            <person name="Daum C."/>
            <person name="Ng V."/>
            <person name="Clum A."/>
            <person name="Steindorff A."/>
            <person name="Ohm R.A."/>
            <person name="Martin F."/>
            <person name="Silar P."/>
            <person name="Natvig D.O."/>
            <person name="Lalanne C."/>
            <person name="Gautier V."/>
            <person name="Ament-Velasquez S.L."/>
            <person name="Kruys A."/>
            <person name="Hutchinson M.I."/>
            <person name="Powell A.J."/>
            <person name="Barry K."/>
            <person name="Miller A.N."/>
            <person name="Grigoriev I.V."/>
            <person name="Debuchy R."/>
            <person name="Gladieux P."/>
            <person name="Hiltunen Thoren M."/>
            <person name="Johannesson H."/>
        </authorList>
    </citation>
    <scope>NUCLEOTIDE SEQUENCE</scope>
    <source>
        <strain evidence="6">PSN309</strain>
    </source>
</reference>
<dbReference type="GO" id="GO:0003697">
    <property type="term" value="F:single-stranded DNA binding"/>
    <property type="evidence" value="ECO:0007669"/>
    <property type="project" value="TreeGrafter"/>
</dbReference>
<feature type="region of interest" description="Disordered" evidence="4">
    <location>
        <begin position="208"/>
        <end position="246"/>
    </location>
</feature>
<dbReference type="Gene3D" id="3.30.870.10">
    <property type="entry name" value="Endonuclease Chain A"/>
    <property type="match status" value="2"/>
</dbReference>
<feature type="region of interest" description="Disordered" evidence="4">
    <location>
        <begin position="25"/>
        <end position="189"/>
    </location>
</feature>
<feature type="site" description="Interaction with DNA" evidence="3">
    <location>
        <position position="604"/>
    </location>
</feature>
<name>A0AAN7AHJ5_9PEZI</name>
<keyword evidence="7" id="KW-1185">Reference proteome</keyword>
<feature type="compositionally biased region" description="Polar residues" evidence="4">
    <location>
        <begin position="38"/>
        <end position="49"/>
    </location>
</feature>
<dbReference type="PANTHER" id="PTHR12415">
    <property type="entry name" value="TYROSYL-DNA PHOSPHODIESTERASE 1"/>
    <property type="match status" value="1"/>
</dbReference>
<organism evidence="6 7">
    <name type="scientific">Podospora australis</name>
    <dbReference type="NCBI Taxonomy" id="1536484"/>
    <lineage>
        <taxon>Eukaryota</taxon>
        <taxon>Fungi</taxon>
        <taxon>Dikarya</taxon>
        <taxon>Ascomycota</taxon>
        <taxon>Pezizomycotina</taxon>
        <taxon>Sordariomycetes</taxon>
        <taxon>Sordariomycetidae</taxon>
        <taxon>Sordariales</taxon>
        <taxon>Podosporaceae</taxon>
        <taxon>Podospora</taxon>
    </lineage>
</organism>
<evidence type="ECO:0000259" key="5">
    <source>
        <dbReference type="PROSITE" id="PS50035"/>
    </source>
</evidence>
<accession>A0AAN7AHJ5</accession>
<evidence type="ECO:0000256" key="1">
    <source>
        <dbReference type="PIRSR" id="PIRSR610347-1"/>
    </source>
</evidence>
<dbReference type="PANTHER" id="PTHR12415:SF4">
    <property type="entry name" value="TYROSYL-DNA PHOSPHODIESTERASE DOMAIN-CONTAINING PROTEIN"/>
    <property type="match status" value="1"/>
</dbReference>
<dbReference type="SUPFAM" id="SSF56024">
    <property type="entry name" value="Phospholipase D/nuclease"/>
    <property type="match status" value="2"/>
</dbReference>
<dbReference type="GO" id="GO:0005634">
    <property type="term" value="C:nucleus"/>
    <property type="evidence" value="ECO:0007669"/>
    <property type="project" value="InterPro"/>
</dbReference>
<feature type="region of interest" description="Disordered" evidence="4">
    <location>
        <begin position="1"/>
        <end position="20"/>
    </location>
</feature>
<dbReference type="InterPro" id="IPR001736">
    <property type="entry name" value="PLipase_D/transphosphatidylase"/>
</dbReference>
<evidence type="ECO:0000256" key="3">
    <source>
        <dbReference type="PIRSR" id="PIRSR610347-3"/>
    </source>
</evidence>
<proteinExistence type="predicted"/>
<feature type="compositionally biased region" description="Basic and acidic residues" evidence="4">
    <location>
        <begin position="127"/>
        <end position="138"/>
    </location>
</feature>
<feature type="compositionally biased region" description="Basic and acidic residues" evidence="4">
    <location>
        <begin position="70"/>
        <end position="92"/>
    </location>
</feature>
<evidence type="ECO:0000256" key="2">
    <source>
        <dbReference type="PIRSR" id="PIRSR610347-2"/>
    </source>
</evidence>
<dbReference type="CDD" id="cd09122">
    <property type="entry name" value="PLDc_Tdp1_1"/>
    <property type="match status" value="1"/>
</dbReference>
<comment type="caution">
    <text evidence="6">The sequence shown here is derived from an EMBL/GenBank/DDBJ whole genome shotgun (WGS) entry which is preliminary data.</text>
</comment>
<evidence type="ECO:0000313" key="7">
    <source>
        <dbReference type="Proteomes" id="UP001302126"/>
    </source>
</evidence>
<evidence type="ECO:0000256" key="4">
    <source>
        <dbReference type="SAM" id="MobiDB-lite"/>
    </source>
</evidence>
<feature type="binding site" evidence="2">
    <location>
        <position position="340"/>
    </location>
    <ligand>
        <name>substrate</name>
    </ligand>
</feature>
<dbReference type="GO" id="GO:0006281">
    <property type="term" value="P:DNA repair"/>
    <property type="evidence" value="ECO:0007669"/>
    <property type="project" value="InterPro"/>
</dbReference>
<dbReference type="Proteomes" id="UP001302126">
    <property type="component" value="Unassembled WGS sequence"/>
</dbReference>
<feature type="active site" description="Proton donor/acceptor" evidence="1">
    <location>
        <position position="577"/>
    </location>
</feature>
<dbReference type="AlphaFoldDB" id="A0AAN7AHJ5"/>
<evidence type="ECO:0000313" key="6">
    <source>
        <dbReference type="EMBL" id="KAK4186864.1"/>
    </source>
</evidence>
<dbReference type="EMBL" id="MU864414">
    <property type="protein sequence ID" value="KAK4186864.1"/>
    <property type="molecule type" value="Genomic_DNA"/>
</dbReference>
<feature type="domain" description="PLD phosphodiesterase" evidence="5">
    <location>
        <begin position="572"/>
        <end position="607"/>
    </location>
</feature>
<dbReference type="GO" id="GO:0017005">
    <property type="term" value="F:3'-tyrosyl-DNA phosphodiesterase activity"/>
    <property type="evidence" value="ECO:0007669"/>
    <property type="project" value="TreeGrafter"/>
</dbReference>
<feature type="active site" description="Nucleophile" evidence="1">
    <location>
        <position position="338"/>
    </location>
</feature>
<reference evidence="6" key="2">
    <citation type="submission" date="2023-05" db="EMBL/GenBank/DDBJ databases">
        <authorList>
            <consortium name="Lawrence Berkeley National Laboratory"/>
            <person name="Steindorff A."/>
            <person name="Hensen N."/>
            <person name="Bonometti L."/>
            <person name="Westerberg I."/>
            <person name="Brannstrom I.O."/>
            <person name="Guillou S."/>
            <person name="Cros-Aarteil S."/>
            <person name="Calhoun S."/>
            <person name="Haridas S."/>
            <person name="Kuo A."/>
            <person name="Mondo S."/>
            <person name="Pangilinan J."/>
            <person name="Riley R."/>
            <person name="Labutti K."/>
            <person name="Andreopoulos B."/>
            <person name="Lipzen A."/>
            <person name="Chen C."/>
            <person name="Yanf M."/>
            <person name="Daum C."/>
            <person name="Ng V."/>
            <person name="Clum A."/>
            <person name="Ohm R."/>
            <person name="Martin F."/>
            <person name="Silar P."/>
            <person name="Natvig D."/>
            <person name="Lalanne C."/>
            <person name="Gautier V."/>
            <person name="Ament-Velasquez S.L."/>
            <person name="Kruys A."/>
            <person name="Hutchinson M.I."/>
            <person name="Powell A.J."/>
            <person name="Barry K."/>
            <person name="Miller A.N."/>
            <person name="Grigoriev I.V."/>
            <person name="Debuchy R."/>
            <person name="Gladieux P."/>
            <person name="Thoren M.H."/>
            <person name="Johannesson H."/>
        </authorList>
    </citation>
    <scope>NUCLEOTIDE SEQUENCE</scope>
    <source>
        <strain evidence="6">PSN309</strain>
    </source>
</reference>
<protein>
    <submittedName>
        <fullName evidence="6">Tyrosyl-DNA phosphodiesterase-domain-containing protein</fullName>
    </submittedName>
</protein>